<keyword evidence="3" id="KW-1185">Reference proteome</keyword>
<evidence type="ECO:0000259" key="1">
    <source>
        <dbReference type="Pfam" id="PF13280"/>
    </source>
</evidence>
<accession>A0A4V3A2X5</accession>
<dbReference type="AlphaFoldDB" id="A0A4V3A2X5"/>
<organism evidence="2 3">
    <name type="scientific">Companilactobacillus farciminis</name>
    <dbReference type="NCBI Taxonomy" id="1612"/>
    <lineage>
        <taxon>Bacteria</taxon>
        <taxon>Bacillati</taxon>
        <taxon>Bacillota</taxon>
        <taxon>Bacilli</taxon>
        <taxon>Lactobacillales</taxon>
        <taxon>Lactobacillaceae</taxon>
        <taxon>Companilactobacillus</taxon>
    </lineage>
</organism>
<comment type="caution">
    <text evidence="2">The sequence shown here is derived from an EMBL/GenBank/DDBJ whole genome shotgun (WGS) entry which is preliminary data.</text>
</comment>
<sequence>MENRPLRLFHYLLTNAQALTTEELIQKWDKIFDFDHNMQVSAKKRAIQRGLKSIEDALSDPRMKELFTYHKERSGKVYEYSIDYNGETFINNQEALVLTKILLASRALNDQEATTIINKWQNMISTKARKTIKSAVNENFDNESYIIDSNDREETIWELEEYIQSRSNISFNYRNLEVSGRSEVNEEILPLHVFFDNYYFFLKGYKFENNRSQFKTYRIDWMKDIIKVKSKIKLIGQNMPQNSKEDPKSLFAYDGEEKSLEFEYYGFPDYIYDKFPQVELEKVEPDKPKKFGFPVHKMRVKIHYSDGVKMWLLSQATVLKVLSPPEVVEDLRNLLEDGLKMYPRKGEKNEISTDLDSKA</sequence>
<dbReference type="PROSITE" id="PS52050">
    <property type="entry name" value="WYL"/>
    <property type="match status" value="1"/>
</dbReference>
<protein>
    <recommendedName>
        <fullName evidence="1">WYL domain-containing protein</fullName>
    </recommendedName>
</protein>
<dbReference type="Pfam" id="PF13280">
    <property type="entry name" value="WYL"/>
    <property type="match status" value="1"/>
</dbReference>
<dbReference type="EMBL" id="PUFN01000020">
    <property type="protein sequence ID" value="TDG71516.1"/>
    <property type="molecule type" value="Genomic_DNA"/>
</dbReference>
<dbReference type="OrthoDB" id="2292794at2"/>
<name>A0A4V3A2X5_9LACO</name>
<dbReference type="Proteomes" id="UP000295257">
    <property type="component" value="Unassembled WGS sequence"/>
</dbReference>
<gene>
    <name evidence="2" type="ORF">C5L30_000165</name>
</gene>
<proteinExistence type="predicted"/>
<evidence type="ECO:0000313" key="3">
    <source>
        <dbReference type="Proteomes" id="UP000295257"/>
    </source>
</evidence>
<feature type="domain" description="WYL" evidence="1">
    <location>
        <begin position="158"/>
        <end position="225"/>
    </location>
</feature>
<dbReference type="RefSeq" id="WP_010021006.1">
    <property type="nucleotide sequence ID" value="NZ_PUFN01000020.1"/>
</dbReference>
<dbReference type="InterPro" id="IPR026881">
    <property type="entry name" value="WYL_dom"/>
</dbReference>
<evidence type="ECO:0000313" key="2">
    <source>
        <dbReference type="EMBL" id="TDG71516.1"/>
    </source>
</evidence>
<reference evidence="2 3" key="1">
    <citation type="journal article" date="2019" name="Appl. Microbiol. Biotechnol.">
        <title>Uncovering carbohydrate metabolism through a genotype-phenotype association study of 56 lactic acid bacteria genomes.</title>
        <authorList>
            <person name="Buron-Moles G."/>
            <person name="Chailyan A."/>
            <person name="Dolejs I."/>
            <person name="Forster J."/>
            <person name="Miks M.H."/>
        </authorList>
    </citation>
    <scope>NUCLEOTIDE SEQUENCE [LARGE SCALE GENOMIC DNA]</scope>
    <source>
        <strain evidence="2 3">ATCC 29644</strain>
    </source>
</reference>